<organism evidence="3 4">
    <name type="scientific">Rhizobium herbae</name>
    <dbReference type="NCBI Taxonomy" id="508661"/>
    <lineage>
        <taxon>Bacteria</taxon>
        <taxon>Pseudomonadati</taxon>
        <taxon>Pseudomonadota</taxon>
        <taxon>Alphaproteobacteria</taxon>
        <taxon>Hyphomicrobiales</taxon>
        <taxon>Rhizobiaceae</taxon>
        <taxon>Rhizobium/Agrobacterium group</taxon>
        <taxon>Rhizobium</taxon>
    </lineage>
</organism>
<keyword evidence="3" id="KW-0238">DNA-binding</keyword>
<dbReference type="InterPro" id="IPR036388">
    <property type="entry name" value="WH-like_DNA-bd_sf"/>
</dbReference>
<feature type="repeat" description="TPR" evidence="1">
    <location>
        <begin position="484"/>
        <end position="517"/>
    </location>
</feature>
<dbReference type="GO" id="GO:0003677">
    <property type="term" value="F:DNA binding"/>
    <property type="evidence" value="ECO:0007669"/>
    <property type="project" value="UniProtKB-KW"/>
</dbReference>
<dbReference type="SMART" id="SM00028">
    <property type="entry name" value="TPR"/>
    <property type="match status" value="1"/>
</dbReference>
<evidence type="ECO:0000256" key="1">
    <source>
        <dbReference type="PROSITE-ProRule" id="PRU00339"/>
    </source>
</evidence>
<gene>
    <name evidence="3" type="ORF">J2Z75_005077</name>
</gene>
<dbReference type="PROSITE" id="PS50005">
    <property type="entry name" value="TPR"/>
    <property type="match status" value="1"/>
</dbReference>
<dbReference type="EMBL" id="JAGGJV010000011">
    <property type="protein sequence ID" value="MBP1861548.1"/>
    <property type="molecule type" value="Genomic_DNA"/>
</dbReference>
<dbReference type="Proteomes" id="UP000823786">
    <property type="component" value="Unassembled WGS sequence"/>
</dbReference>
<dbReference type="PANTHER" id="PTHR35807">
    <property type="entry name" value="TRANSCRIPTIONAL REGULATOR REDD-RELATED"/>
    <property type="match status" value="1"/>
</dbReference>
<keyword evidence="1" id="KW-0802">TPR repeat</keyword>
<keyword evidence="4" id="KW-1185">Reference proteome</keyword>
<protein>
    <submittedName>
        <fullName evidence="3">DNA-binding SARP family transcriptional activator/TPR repeat protein</fullName>
    </submittedName>
</protein>
<dbReference type="InterPro" id="IPR051677">
    <property type="entry name" value="AfsR-DnrI-RedD_regulator"/>
</dbReference>
<accession>A0ABS4EUC6</accession>
<dbReference type="RefSeq" id="WP_209855973.1">
    <property type="nucleotide sequence ID" value="NZ_JAGGJV010000011.1"/>
</dbReference>
<comment type="caution">
    <text evidence="3">The sequence shown here is derived from an EMBL/GenBank/DDBJ whole genome shotgun (WGS) entry which is preliminary data.</text>
</comment>
<dbReference type="Gene3D" id="1.10.10.10">
    <property type="entry name" value="Winged helix-like DNA-binding domain superfamily/Winged helix DNA-binding domain"/>
    <property type="match status" value="1"/>
</dbReference>
<proteinExistence type="predicted"/>
<dbReference type="InterPro" id="IPR019734">
    <property type="entry name" value="TPR_rpt"/>
</dbReference>
<evidence type="ECO:0000313" key="4">
    <source>
        <dbReference type="Proteomes" id="UP000823786"/>
    </source>
</evidence>
<dbReference type="SUPFAM" id="SSF48452">
    <property type="entry name" value="TPR-like"/>
    <property type="match status" value="2"/>
</dbReference>
<evidence type="ECO:0000313" key="3">
    <source>
        <dbReference type="EMBL" id="MBP1861548.1"/>
    </source>
</evidence>
<dbReference type="InterPro" id="IPR005158">
    <property type="entry name" value="BTAD"/>
</dbReference>
<sequence>MVDPAFCRLKLIDGFGLYLNDEELHVSRRKSQVLLSYLWLKESHTETRSRLSTLLWSRSGDAEARVSLRQELSRLNKELALKSGLLLLNGDKFAIWLSRSPPATDAELITSELEAGRIPAILLERTLLHEQFLSHFEGIDPELDLWISVQRTAFSRRCLRALSAIVLQRQGASLVKAAARALFNLDPSDESACRQLMEIAVAEDNIPEAIRLYKELRLLLSNNYGVKPSKALVDFVDALTQVKSPPIPSPGISATVQERGQGDARLLLLVHPVAFTHAATASTQRFAVLRNELIGALSRFRDWSVREFEAEDRRLASMQNADKVYEVVISGQTVGEADFLTVNLMSISTRTCLWSEHLQVDYMRFSGQQRDTIRKIAFALDIEISAHRLSRILGSNQSSLDVYDKWLLGQSLLINWRPKEEARAEALFRSVLAQSATFAPAISSLVQILNSRHHIFPGVMRNREREAESLTLARRASHMAPHDSRTQLTLAWSYMMNDDFDQAIHYFKLAVDINDNDLRTLISSAQGLCYAGEKTSSIELAERATMVGRGGDAMHWAYVACIQYHNDNYKDALKAIERSGDGAYFIFGMRAAILAQLGDEVATRTAALAFEKRIKEAWYGKDKPTQRNIRAWFSQIFPIRMLADRERLESGLNKAGFGLA</sequence>
<dbReference type="InterPro" id="IPR011990">
    <property type="entry name" value="TPR-like_helical_dom_sf"/>
</dbReference>
<dbReference type="Pfam" id="PF03704">
    <property type="entry name" value="BTAD"/>
    <property type="match status" value="1"/>
</dbReference>
<reference evidence="3 4" key="1">
    <citation type="submission" date="2021-03" db="EMBL/GenBank/DDBJ databases">
        <title>Genomic Encyclopedia of Type Strains, Phase IV (KMG-IV): sequencing the most valuable type-strain genomes for metagenomic binning, comparative biology and taxonomic classification.</title>
        <authorList>
            <person name="Goeker M."/>
        </authorList>
    </citation>
    <scope>NUCLEOTIDE SEQUENCE [LARGE SCALE GENOMIC DNA]</scope>
    <source>
        <strain evidence="3 4">DSM 26427</strain>
    </source>
</reference>
<feature type="domain" description="Bacterial transcriptional activator" evidence="2">
    <location>
        <begin position="104"/>
        <end position="240"/>
    </location>
</feature>
<dbReference type="SMART" id="SM01043">
    <property type="entry name" value="BTAD"/>
    <property type="match status" value="1"/>
</dbReference>
<evidence type="ECO:0000259" key="2">
    <source>
        <dbReference type="SMART" id="SM01043"/>
    </source>
</evidence>
<dbReference type="Gene3D" id="1.25.40.10">
    <property type="entry name" value="Tetratricopeptide repeat domain"/>
    <property type="match status" value="2"/>
</dbReference>
<name>A0ABS4EUC6_9HYPH</name>